<proteinExistence type="predicted"/>
<keyword evidence="3" id="KW-1185">Reference proteome</keyword>
<dbReference type="EMBL" id="JABBGH010000002">
    <property type="protein sequence ID" value="NML66524.1"/>
    <property type="molecule type" value="Genomic_DNA"/>
</dbReference>
<evidence type="ECO:0000256" key="1">
    <source>
        <dbReference type="SAM" id="SignalP"/>
    </source>
</evidence>
<gene>
    <name evidence="2" type="ORF">HHL22_15050</name>
</gene>
<evidence type="ECO:0008006" key="4">
    <source>
        <dbReference type="Google" id="ProtNLM"/>
    </source>
</evidence>
<feature type="signal peptide" evidence="1">
    <location>
        <begin position="1"/>
        <end position="28"/>
    </location>
</feature>
<dbReference type="RefSeq" id="WP_169532161.1">
    <property type="nucleotide sequence ID" value="NZ_JABBGH010000002.1"/>
</dbReference>
<sequence>MTRFFRARPALLGLLLGALGAAYRPAAAQTAQPDSTTIHYEEVTVPEPTAAPAASRLQVQERTLWKLGLNNLLYLPAGWSHEFSAVPSVYRYARYGLHLAFERKLGARWTVMGELSPYLLDYQPVEMNIPGVVLCGRTQLAGRYYYNLGRRLRLGKSAGNFSGNYFSVSLGGGYGQRAHETAFFFFPQAGLFARFDAALLYGLQRRLGRYGFADFNVGIPFALSSGAATSTYYPNFSGPTLAVNLRLGLCLGQ</sequence>
<accession>A0A7Y0FNJ2</accession>
<dbReference type="AlphaFoldDB" id="A0A7Y0FNJ2"/>
<organism evidence="2 3">
    <name type="scientific">Hymenobacter polaris</name>
    <dbReference type="NCBI Taxonomy" id="2682546"/>
    <lineage>
        <taxon>Bacteria</taxon>
        <taxon>Pseudomonadati</taxon>
        <taxon>Bacteroidota</taxon>
        <taxon>Cytophagia</taxon>
        <taxon>Cytophagales</taxon>
        <taxon>Hymenobacteraceae</taxon>
        <taxon>Hymenobacter</taxon>
    </lineage>
</organism>
<reference evidence="2 3" key="1">
    <citation type="submission" date="2020-04" db="EMBL/GenBank/DDBJ databases">
        <title>Hymenobacter polaris sp. nov., isolated from Arctic soil.</title>
        <authorList>
            <person name="Dahal R.H."/>
        </authorList>
    </citation>
    <scope>NUCLEOTIDE SEQUENCE [LARGE SCALE GENOMIC DNA]</scope>
    <source>
        <strain evidence="2 3">RP-2-7</strain>
    </source>
</reference>
<feature type="chain" id="PRO_5031248699" description="DUF3575 domain-containing protein" evidence="1">
    <location>
        <begin position="29"/>
        <end position="253"/>
    </location>
</feature>
<evidence type="ECO:0000313" key="3">
    <source>
        <dbReference type="Proteomes" id="UP000559626"/>
    </source>
</evidence>
<keyword evidence="1" id="KW-0732">Signal</keyword>
<name>A0A7Y0FNJ2_9BACT</name>
<dbReference type="Proteomes" id="UP000559626">
    <property type="component" value="Unassembled WGS sequence"/>
</dbReference>
<evidence type="ECO:0000313" key="2">
    <source>
        <dbReference type="EMBL" id="NML66524.1"/>
    </source>
</evidence>
<comment type="caution">
    <text evidence="2">The sequence shown here is derived from an EMBL/GenBank/DDBJ whole genome shotgun (WGS) entry which is preliminary data.</text>
</comment>
<protein>
    <recommendedName>
        <fullName evidence="4">DUF3575 domain-containing protein</fullName>
    </recommendedName>
</protein>